<dbReference type="EMBL" id="JBHSFY010000011">
    <property type="protein sequence ID" value="MFC4478822.1"/>
    <property type="molecule type" value="Genomic_DNA"/>
</dbReference>
<sequence length="101" mass="11710">MKIINKHHVLVEVRKIDENSILLKFVAKYKHDQNENVSILQIVGKGIATKIELINEYHLNFPTVIVDDGELTFYNGNLDESPDWGDWTSAFSLPFEKYDFV</sequence>
<reference evidence="2" key="1">
    <citation type="journal article" date="2019" name="Int. J. Syst. Evol. Microbiol.">
        <title>The Global Catalogue of Microorganisms (GCM) 10K type strain sequencing project: providing services to taxonomists for standard genome sequencing and annotation.</title>
        <authorList>
            <consortium name="The Broad Institute Genomics Platform"/>
            <consortium name="The Broad Institute Genome Sequencing Center for Infectious Disease"/>
            <person name="Wu L."/>
            <person name="Ma J."/>
        </authorList>
    </citation>
    <scope>NUCLEOTIDE SEQUENCE [LARGE SCALE GENOMIC DNA]</scope>
    <source>
        <strain evidence="2">NBRC 103627</strain>
    </source>
</reference>
<name>A0ABV8ZJ67_9FLAO</name>
<dbReference type="RefSeq" id="WP_379799765.1">
    <property type="nucleotide sequence ID" value="NZ_JBHSFY010000011.1"/>
</dbReference>
<evidence type="ECO:0000313" key="1">
    <source>
        <dbReference type="EMBL" id="MFC4478822.1"/>
    </source>
</evidence>
<proteinExistence type="predicted"/>
<dbReference type="Proteomes" id="UP001596003">
    <property type="component" value="Unassembled WGS sequence"/>
</dbReference>
<evidence type="ECO:0000313" key="2">
    <source>
        <dbReference type="Proteomes" id="UP001596003"/>
    </source>
</evidence>
<comment type="caution">
    <text evidence="1">The sequence shown here is derived from an EMBL/GenBank/DDBJ whole genome shotgun (WGS) entry which is preliminary data.</text>
</comment>
<protein>
    <submittedName>
        <fullName evidence="1">Uncharacterized protein</fullName>
    </submittedName>
</protein>
<organism evidence="1 2">
    <name type="scientific">Flavobacterium chungangensis</name>
    <dbReference type="NCBI Taxonomy" id="2708132"/>
    <lineage>
        <taxon>Bacteria</taxon>
        <taxon>Pseudomonadati</taxon>
        <taxon>Bacteroidota</taxon>
        <taxon>Flavobacteriia</taxon>
        <taxon>Flavobacteriales</taxon>
        <taxon>Flavobacteriaceae</taxon>
        <taxon>Flavobacterium</taxon>
    </lineage>
</organism>
<gene>
    <name evidence="1" type="ORF">ACFO3N_17230</name>
</gene>
<accession>A0ABV8ZJ67</accession>
<keyword evidence="2" id="KW-1185">Reference proteome</keyword>